<evidence type="ECO:0000259" key="3">
    <source>
        <dbReference type="Pfam" id="PF21922"/>
    </source>
</evidence>
<sequence>MKNNTIHDQSLRQNIRKAALFCIGLLVILLGYVTYLQVVESNNLAFNPLNRRMADASRRIERGQITDSQGKVLALSKLTAQKEYSREYPYAALFAHVIGYDSPKYGKAGIENIYDGFLSGQINPERHLGAISQLFKSGAGNNVMLTIDARLQQAAYQALGANRGAIVALSPKTGAILAMASRPSFDPDSLEADWNTISLAASSPLLNRAAQGLYPPGSIIKVLVAETALAEQAATNKREFNCTGTLKIGPDYVLPESGKRAHGKVNLEEALAVSCNITFGQLALDLGRTKMAKAFDRYGFTQPLGGDILESTGKLPDFSRLGDGDLAQTGIGQGSLLVTPLRMAMLAATFANKGIMMKPYLVQKITAPDGTVIREASPEKWLSPVDAKLAGQVAQMMVTVVKKGTGSGAAIRGVEVAGKTGTAENPHGSPHAWFIGFAPADNPQVAVAVILENAGSGGSIAAPVARQILAQALH</sequence>
<keyword evidence="1" id="KW-0812">Transmembrane</keyword>
<dbReference type="GO" id="GO:0005886">
    <property type="term" value="C:plasma membrane"/>
    <property type="evidence" value="ECO:0007669"/>
    <property type="project" value="TreeGrafter"/>
</dbReference>
<dbReference type="InterPro" id="IPR050515">
    <property type="entry name" value="Beta-lactam/transpept"/>
</dbReference>
<dbReference type="PANTHER" id="PTHR30627">
    <property type="entry name" value="PEPTIDOGLYCAN D,D-TRANSPEPTIDASE"/>
    <property type="match status" value="1"/>
</dbReference>
<keyword evidence="4" id="KW-0808">Transferase</keyword>
<evidence type="ECO:0000256" key="1">
    <source>
        <dbReference type="SAM" id="Phobius"/>
    </source>
</evidence>
<dbReference type="GO" id="GO:0016740">
    <property type="term" value="F:transferase activity"/>
    <property type="evidence" value="ECO:0007669"/>
    <property type="project" value="UniProtKB-KW"/>
</dbReference>
<dbReference type="Proteomes" id="UP000192738">
    <property type="component" value="Unassembled WGS sequence"/>
</dbReference>
<reference evidence="4 5" key="1">
    <citation type="submission" date="2017-04" db="EMBL/GenBank/DDBJ databases">
        <authorList>
            <person name="Afonso C.L."/>
            <person name="Miller P.J."/>
            <person name="Scott M.A."/>
            <person name="Spackman E."/>
            <person name="Goraichik I."/>
            <person name="Dimitrov K.M."/>
            <person name="Suarez D.L."/>
            <person name="Swayne D.E."/>
        </authorList>
    </citation>
    <scope>NUCLEOTIDE SEQUENCE [LARGE SCALE GENOMIC DNA]</scope>
    <source>
        <strain evidence="4 5">DSM 5090</strain>
    </source>
</reference>
<protein>
    <submittedName>
        <fullName evidence="4">Peptidoglycan glycosyltransferase</fullName>
    </submittedName>
</protein>
<dbReference type="GO" id="GO:0071972">
    <property type="term" value="F:peptidoglycan L,D-transpeptidase activity"/>
    <property type="evidence" value="ECO:0007669"/>
    <property type="project" value="TreeGrafter"/>
</dbReference>
<dbReference type="AlphaFoldDB" id="A0A1W2A5N4"/>
<evidence type="ECO:0000313" key="4">
    <source>
        <dbReference type="EMBL" id="SMC55960.1"/>
    </source>
</evidence>
<dbReference type="InterPro" id="IPR012338">
    <property type="entry name" value="Beta-lactam/transpept-like"/>
</dbReference>
<dbReference type="Pfam" id="PF00905">
    <property type="entry name" value="Transpeptidase"/>
    <property type="match status" value="1"/>
</dbReference>
<dbReference type="Gene3D" id="3.40.710.10">
    <property type="entry name" value="DD-peptidase/beta-lactamase superfamily"/>
    <property type="match status" value="1"/>
</dbReference>
<organism evidence="4 5">
    <name type="scientific">Sporomusa malonica</name>
    <dbReference type="NCBI Taxonomy" id="112901"/>
    <lineage>
        <taxon>Bacteria</taxon>
        <taxon>Bacillati</taxon>
        <taxon>Bacillota</taxon>
        <taxon>Negativicutes</taxon>
        <taxon>Selenomonadales</taxon>
        <taxon>Sporomusaceae</taxon>
        <taxon>Sporomusa</taxon>
    </lineage>
</organism>
<evidence type="ECO:0000313" key="5">
    <source>
        <dbReference type="Proteomes" id="UP000192738"/>
    </source>
</evidence>
<dbReference type="Pfam" id="PF21922">
    <property type="entry name" value="PBP_dimer_2"/>
    <property type="match status" value="1"/>
</dbReference>
<dbReference type="InterPro" id="IPR054120">
    <property type="entry name" value="PBPA_dimer"/>
</dbReference>
<feature type="transmembrane region" description="Helical" evidence="1">
    <location>
        <begin position="18"/>
        <end position="38"/>
    </location>
</feature>
<dbReference type="EMBL" id="FWXI01000005">
    <property type="protein sequence ID" value="SMC55960.1"/>
    <property type="molecule type" value="Genomic_DNA"/>
</dbReference>
<dbReference type="GO" id="GO:0008658">
    <property type="term" value="F:penicillin binding"/>
    <property type="evidence" value="ECO:0007669"/>
    <property type="project" value="InterPro"/>
</dbReference>
<feature type="domain" description="Penicillin binding protein A dimerisation" evidence="3">
    <location>
        <begin position="62"/>
        <end position="123"/>
    </location>
</feature>
<keyword evidence="5" id="KW-1185">Reference proteome</keyword>
<dbReference type="InterPro" id="IPR001460">
    <property type="entry name" value="PCN-bd_Tpept"/>
</dbReference>
<name>A0A1W2A5N4_9FIRM</name>
<dbReference type="SUPFAM" id="SSF56601">
    <property type="entry name" value="beta-lactamase/transpeptidase-like"/>
    <property type="match status" value="1"/>
</dbReference>
<dbReference type="GO" id="GO:0071555">
    <property type="term" value="P:cell wall organization"/>
    <property type="evidence" value="ECO:0007669"/>
    <property type="project" value="TreeGrafter"/>
</dbReference>
<dbReference type="PANTHER" id="PTHR30627:SF24">
    <property type="entry name" value="PENICILLIN-BINDING PROTEIN 4B"/>
    <property type="match status" value="1"/>
</dbReference>
<dbReference type="Gene3D" id="3.90.1310.10">
    <property type="entry name" value="Penicillin-binding protein 2a (Domain 2)"/>
    <property type="match status" value="1"/>
</dbReference>
<evidence type="ECO:0000259" key="2">
    <source>
        <dbReference type="Pfam" id="PF00905"/>
    </source>
</evidence>
<accession>A0A1W2A5N4</accession>
<dbReference type="RefSeq" id="WP_084575002.1">
    <property type="nucleotide sequence ID" value="NZ_CP155572.1"/>
</dbReference>
<dbReference type="STRING" id="112901.SAMN04488500_10563"/>
<keyword evidence="1" id="KW-0472">Membrane</keyword>
<keyword evidence="1" id="KW-1133">Transmembrane helix</keyword>
<proteinExistence type="predicted"/>
<dbReference type="OrthoDB" id="9770103at2"/>
<feature type="domain" description="Penicillin-binding protein transpeptidase" evidence="2">
    <location>
        <begin position="164"/>
        <end position="469"/>
    </location>
</feature>
<gene>
    <name evidence="4" type="ORF">SAMN04488500_10563</name>
</gene>